<reference evidence="1" key="1">
    <citation type="submission" date="2014-05" db="EMBL/GenBank/DDBJ databases">
        <authorList>
            <person name="Chronopoulou M."/>
        </authorList>
    </citation>
    <scope>NUCLEOTIDE SEQUENCE</scope>
    <source>
        <tissue evidence="1">Whole organism</tissue>
    </source>
</reference>
<dbReference type="EMBL" id="HACA01017004">
    <property type="protein sequence ID" value="CDW34365.1"/>
    <property type="molecule type" value="Transcribed_RNA"/>
</dbReference>
<evidence type="ECO:0000313" key="1">
    <source>
        <dbReference type="EMBL" id="CDW34365.1"/>
    </source>
</evidence>
<dbReference type="AlphaFoldDB" id="A0A0K2U8J1"/>
<feature type="non-terminal residue" evidence="1">
    <location>
        <position position="1"/>
    </location>
</feature>
<organism evidence="1">
    <name type="scientific">Lepeophtheirus salmonis</name>
    <name type="common">Salmon louse</name>
    <name type="synonym">Caligus salmonis</name>
    <dbReference type="NCBI Taxonomy" id="72036"/>
    <lineage>
        <taxon>Eukaryota</taxon>
        <taxon>Metazoa</taxon>
        <taxon>Ecdysozoa</taxon>
        <taxon>Arthropoda</taxon>
        <taxon>Crustacea</taxon>
        <taxon>Multicrustacea</taxon>
        <taxon>Hexanauplia</taxon>
        <taxon>Copepoda</taxon>
        <taxon>Siphonostomatoida</taxon>
        <taxon>Caligidae</taxon>
        <taxon>Lepeophtheirus</taxon>
    </lineage>
</organism>
<name>A0A0K2U8J1_LEPSM</name>
<sequence length="75" mass="9010">TGCSLTPFQTRPLREFTPHYFKPTVAFSDQPLFIPFCYFYRDFLFPFVQRRTTFFVRDNKSINIFITWISSIPSN</sequence>
<protein>
    <submittedName>
        <fullName evidence="1">Uncharacterized protein</fullName>
    </submittedName>
</protein>
<proteinExistence type="predicted"/>
<accession>A0A0K2U8J1</accession>